<dbReference type="VEuPathDB" id="FungiDB:BON22_0773"/>
<protein>
    <submittedName>
        <fullName evidence="5">CYFA0S01e01442g1_1</fullName>
    </submittedName>
</protein>
<name>A0A061AMB4_CYBFA</name>
<dbReference type="InterPro" id="IPR001424">
    <property type="entry name" value="SOD_Cu_Zn_dom"/>
</dbReference>
<feature type="signal peptide" evidence="3">
    <location>
        <begin position="1"/>
        <end position="19"/>
    </location>
</feature>
<dbReference type="PANTHER" id="PTHR20910">
    <property type="entry name" value="AGAP001623-PA"/>
    <property type="match status" value="1"/>
</dbReference>
<dbReference type="GO" id="GO:0046872">
    <property type="term" value="F:metal ion binding"/>
    <property type="evidence" value="ECO:0007669"/>
    <property type="project" value="InterPro"/>
</dbReference>
<reference evidence="5" key="1">
    <citation type="journal article" date="2014" name="Genome Announc.">
        <title>Genome sequence of the yeast Cyberlindnera fabianii (Hansenula fabianii).</title>
        <authorList>
            <person name="Freel K.C."/>
            <person name="Sarilar V."/>
            <person name="Neuveglise C."/>
            <person name="Devillers H."/>
            <person name="Friedrich A."/>
            <person name="Schacherer J."/>
        </authorList>
    </citation>
    <scope>NUCLEOTIDE SEQUENCE</scope>
    <source>
        <strain evidence="5">YJS4271</strain>
    </source>
</reference>
<organism evidence="5">
    <name type="scientific">Cyberlindnera fabianii</name>
    <name type="common">Yeast</name>
    <name type="synonym">Hansenula fabianii</name>
    <dbReference type="NCBI Taxonomy" id="36022"/>
    <lineage>
        <taxon>Eukaryota</taxon>
        <taxon>Fungi</taxon>
        <taxon>Dikarya</taxon>
        <taxon>Ascomycota</taxon>
        <taxon>Saccharomycotina</taxon>
        <taxon>Saccharomycetes</taxon>
        <taxon>Phaffomycetales</taxon>
        <taxon>Phaffomycetaceae</taxon>
        <taxon>Cyberlindnera</taxon>
    </lineage>
</organism>
<evidence type="ECO:0000259" key="4">
    <source>
        <dbReference type="Pfam" id="PF00080"/>
    </source>
</evidence>
<keyword evidence="1" id="KW-1015">Disulfide bond</keyword>
<dbReference type="EMBL" id="LK052886">
    <property type="protein sequence ID" value="CDR36428.1"/>
    <property type="molecule type" value="Genomic_DNA"/>
</dbReference>
<dbReference type="InterPro" id="IPR053257">
    <property type="entry name" value="Cu-only_SOD"/>
</dbReference>
<proteinExistence type="predicted"/>
<dbReference type="OrthoDB" id="159229at2759"/>
<dbReference type="SUPFAM" id="SSF49329">
    <property type="entry name" value="Cu,Zn superoxide dismutase-like"/>
    <property type="match status" value="1"/>
</dbReference>
<feature type="compositionally biased region" description="Low complexity" evidence="2">
    <location>
        <begin position="292"/>
        <end position="307"/>
    </location>
</feature>
<sequence>MKVIHALSLLASAASVISALPVSSAEPIENNPTDVVLRADFPQGNSQTVVGVIQFYSLNGTTKVHVDITGLPKNSGMFTYHIHEKPVGADKSCAATGAHFNPFGASADCETLGDDALCEIGDLSGKHGLINTTCFELFYYDPYLSLDPSSPQYIGNRAINIHLENGARLACATIKPSREPEDLLLLNAESEAEEVRKFEEIAGITHAHSSNIQSTAVSEPQFEEPAAAAPFDVVSPEAPSEEAGEPLLSDELTSLLDVEEESEAEGEAEYDLEEVFEDDELTKDASEISNRTLSNVSNSTNYTNVTGSEEEEDEENRATSLSSGLMISVGVAMVLGFMW</sequence>
<dbReference type="Pfam" id="PF00080">
    <property type="entry name" value="Sod_Cu"/>
    <property type="match status" value="1"/>
</dbReference>
<dbReference type="AlphaFoldDB" id="A0A061AMB4"/>
<evidence type="ECO:0000256" key="2">
    <source>
        <dbReference type="SAM" id="MobiDB-lite"/>
    </source>
</evidence>
<dbReference type="Gene3D" id="2.60.40.200">
    <property type="entry name" value="Superoxide dismutase, copper/zinc binding domain"/>
    <property type="match status" value="1"/>
</dbReference>
<dbReference type="GO" id="GO:0006801">
    <property type="term" value="P:superoxide metabolic process"/>
    <property type="evidence" value="ECO:0007669"/>
    <property type="project" value="InterPro"/>
</dbReference>
<dbReference type="PANTHER" id="PTHR20910:SF1">
    <property type="entry name" value="SUPEROXIDE DISMUTASE COPPER_ZINC BINDING DOMAIN-CONTAINING PROTEIN"/>
    <property type="match status" value="1"/>
</dbReference>
<evidence type="ECO:0000256" key="3">
    <source>
        <dbReference type="SAM" id="SignalP"/>
    </source>
</evidence>
<dbReference type="InterPro" id="IPR036423">
    <property type="entry name" value="SOD-like_Cu/Zn_dom_sf"/>
</dbReference>
<gene>
    <name evidence="5" type="ORF">CYFA0S_01e01442g</name>
</gene>
<evidence type="ECO:0000313" key="5">
    <source>
        <dbReference type="EMBL" id="CDR36428.1"/>
    </source>
</evidence>
<feature type="domain" description="Superoxide dismutase copper/zinc binding" evidence="4">
    <location>
        <begin position="50"/>
        <end position="164"/>
    </location>
</feature>
<keyword evidence="3" id="KW-0732">Signal</keyword>
<feature type="region of interest" description="Disordered" evidence="2">
    <location>
        <begin position="292"/>
        <end position="321"/>
    </location>
</feature>
<feature type="chain" id="PRO_5001593887" evidence="3">
    <location>
        <begin position="20"/>
        <end position="339"/>
    </location>
</feature>
<evidence type="ECO:0000256" key="1">
    <source>
        <dbReference type="ARBA" id="ARBA00023157"/>
    </source>
</evidence>
<accession>A0A061AMB4</accession>